<dbReference type="InterPro" id="IPR006676">
    <property type="entry name" value="tRNA_splic"/>
</dbReference>
<dbReference type="GO" id="GO:0003676">
    <property type="term" value="F:nucleic acid binding"/>
    <property type="evidence" value="ECO:0007669"/>
    <property type="project" value="InterPro"/>
</dbReference>
<feature type="domain" description="tRNA intron endonuclease catalytic" evidence="1">
    <location>
        <begin position="207"/>
        <end position="282"/>
    </location>
</feature>
<dbReference type="GO" id="GO:0006388">
    <property type="term" value="P:tRNA splicing, via endonucleolytic cleavage and ligation"/>
    <property type="evidence" value="ECO:0007669"/>
    <property type="project" value="InterPro"/>
</dbReference>
<dbReference type="EMBL" id="BMNY01000001">
    <property type="protein sequence ID" value="GGM67230.1"/>
    <property type="molecule type" value="Genomic_DNA"/>
</dbReference>
<dbReference type="SUPFAM" id="SSF53032">
    <property type="entry name" value="tRNA-intron endonuclease catalytic domain-like"/>
    <property type="match status" value="1"/>
</dbReference>
<dbReference type="Gene3D" id="3.40.1350.150">
    <property type="match status" value="1"/>
</dbReference>
<evidence type="ECO:0000313" key="3">
    <source>
        <dbReference type="Proteomes" id="UP000632195"/>
    </source>
</evidence>
<protein>
    <recommendedName>
        <fullName evidence="1">tRNA intron endonuclease catalytic domain-containing protein</fullName>
    </recommendedName>
</protein>
<dbReference type="CDD" id="cd22363">
    <property type="entry name" value="tRNA-intron_lyase_C"/>
    <property type="match status" value="1"/>
</dbReference>
<reference evidence="2" key="1">
    <citation type="journal article" date="2014" name="Int. J. Syst. Evol. Microbiol.">
        <title>Complete genome sequence of Corynebacterium casei LMG S-19264T (=DSM 44701T), isolated from a smear-ripened cheese.</title>
        <authorList>
            <consortium name="US DOE Joint Genome Institute (JGI-PGF)"/>
            <person name="Walter F."/>
            <person name="Albersmeier A."/>
            <person name="Kalinowski J."/>
            <person name="Ruckert C."/>
        </authorList>
    </citation>
    <scope>NUCLEOTIDE SEQUENCE</scope>
    <source>
        <strain evidence="2">JCM 13583</strain>
    </source>
</reference>
<evidence type="ECO:0000313" key="2">
    <source>
        <dbReference type="EMBL" id="GGM67230.1"/>
    </source>
</evidence>
<dbReference type="Pfam" id="PF01974">
    <property type="entry name" value="tRNA_int_endo"/>
    <property type="match status" value="1"/>
</dbReference>
<dbReference type="InterPro" id="IPR006677">
    <property type="entry name" value="tRNA_intron_Endonuc_cat-like"/>
</dbReference>
<dbReference type="InterPro" id="IPR036740">
    <property type="entry name" value="tRNA_intron_Endonuc_N_sf"/>
</dbReference>
<organism evidence="2 3">
    <name type="scientific">Thermogymnomonas acidicola</name>
    <dbReference type="NCBI Taxonomy" id="399579"/>
    <lineage>
        <taxon>Archaea</taxon>
        <taxon>Methanobacteriati</taxon>
        <taxon>Thermoplasmatota</taxon>
        <taxon>Thermoplasmata</taxon>
        <taxon>Thermoplasmatales</taxon>
        <taxon>Thermogymnomonas</taxon>
    </lineage>
</organism>
<dbReference type="Gene3D" id="3.40.1350.10">
    <property type="match status" value="1"/>
</dbReference>
<dbReference type="NCBIfam" id="TIGR00324">
    <property type="entry name" value="endA"/>
    <property type="match status" value="1"/>
</dbReference>
<comment type="caution">
    <text evidence="2">The sequence shown here is derived from an EMBL/GenBank/DDBJ whole genome shotgun (WGS) entry which is preliminary data.</text>
</comment>
<dbReference type="InterPro" id="IPR036167">
    <property type="entry name" value="tRNA_intron_Endo_cat-like_sf"/>
</dbReference>
<dbReference type="RefSeq" id="WP_188679500.1">
    <property type="nucleotide sequence ID" value="NZ_BMNY01000001.1"/>
</dbReference>
<keyword evidence="3" id="KW-1185">Reference proteome</keyword>
<proteinExistence type="predicted"/>
<accession>A0AA37F8W6</accession>
<dbReference type="GO" id="GO:0000213">
    <property type="term" value="F:tRNA-intron lyase activity"/>
    <property type="evidence" value="ECO:0007669"/>
    <property type="project" value="InterPro"/>
</dbReference>
<dbReference type="InterPro" id="IPR011856">
    <property type="entry name" value="tRNA_endonuc-like_dom_sf"/>
</dbReference>
<dbReference type="SUPFAM" id="SSF55267">
    <property type="entry name" value="tRNA-intron endonuclease N-terminal domain-like"/>
    <property type="match status" value="1"/>
</dbReference>
<reference evidence="2" key="2">
    <citation type="submission" date="2022-09" db="EMBL/GenBank/DDBJ databases">
        <authorList>
            <person name="Sun Q."/>
            <person name="Ohkuma M."/>
        </authorList>
    </citation>
    <scope>NUCLEOTIDE SEQUENCE</scope>
    <source>
        <strain evidence="2">JCM 13583</strain>
    </source>
</reference>
<sequence length="300" mass="33559">MHRAISGDLSFLILDDKGPSFIVNRYRVGTFFNGALHLHPFEAMYLFLKGKIRPENDAYSDTATLMRRLLGSGTDLDMFLVFMELKERGLRVRRDGPVLRVGSTEVVVQKESSTVDMHFLIEHSPCIVAAIDGDGDITFFSSSVEEPAGSNSFSTDAGGCTELFDGRLLCDPGSVPPWFGEPVGGLKLLNEEESAFVSGKCTKDQDLVFRDLVERGMIVKSGFKYGASFRAYRSSIEEHADYLIHMTGDRDEFYRISRAVRVAHAVRKEMLFAYVRPGKISYMKLMRLRDIGSYFSTAGP</sequence>
<gene>
    <name evidence="2" type="ORF">GCM10007108_01630</name>
</gene>
<name>A0AA37F8W6_9ARCH</name>
<evidence type="ECO:0000259" key="1">
    <source>
        <dbReference type="Pfam" id="PF01974"/>
    </source>
</evidence>
<dbReference type="AlphaFoldDB" id="A0AA37F8W6"/>
<dbReference type="Proteomes" id="UP000632195">
    <property type="component" value="Unassembled WGS sequence"/>
</dbReference>